<comment type="caution">
    <text evidence="2">The sequence shown here is derived from an EMBL/GenBank/DDBJ whole genome shotgun (WGS) entry which is preliminary data.</text>
</comment>
<accession>A0ABU5ZWQ6</accession>
<organism evidence="2 3">
    <name type="scientific">Aquimarina gracilis</name>
    <dbReference type="NCBI Taxonomy" id="874422"/>
    <lineage>
        <taxon>Bacteria</taxon>
        <taxon>Pseudomonadati</taxon>
        <taxon>Bacteroidota</taxon>
        <taxon>Flavobacteriia</taxon>
        <taxon>Flavobacteriales</taxon>
        <taxon>Flavobacteriaceae</taxon>
        <taxon>Aquimarina</taxon>
    </lineage>
</organism>
<keyword evidence="1" id="KW-0812">Transmembrane</keyword>
<feature type="transmembrane region" description="Helical" evidence="1">
    <location>
        <begin position="43"/>
        <end position="61"/>
    </location>
</feature>
<dbReference type="Proteomes" id="UP001327027">
    <property type="component" value="Unassembled WGS sequence"/>
</dbReference>
<reference evidence="2 3" key="1">
    <citation type="journal article" date="2013" name="Int. J. Syst. Evol. Microbiol.">
        <title>Aquimarina gracilis sp. nov., isolated from the gut microflora of a mussel, Mytilus coruscus, and emended description of Aquimarina spongiae.</title>
        <authorList>
            <person name="Park S.C."/>
            <person name="Choe H.N."/>
            <person name="Baik K.S."/>
            <person name="Seong C.N."/>
        </authorList>
    </citation>
    <scope>NUCLEOTIDE SEQUENCE [LARGE SCALE GENOMIC DNA]</scope>
    <source>
        <strain evidence="2 3">PSC32</strain>
    </source>
</reference>
<protein>
    <recommendedName>
        <fullName evidence="4">Annexin</fullName>
    </recommendedName>
</protein>
<evidence type="ECO:0000313" key="2">
    <source>
        <dbReference type="EMBL" id="MEB3346314.1"/>
    </source>
</evidence>
<evidence type="ECO:0008006" key="4">
    <source>
        <dbReference type="Google" id="ProtNLM"/>
    </source>
</evidence>
<gene>
    <name evidence="2" type="ORF">U6A24_12625</name>
</gene>
<keyword evidence="1" id="KW-1133">Transmembrane helix</keyword>
<keyword evidence="1" id="KW-0472">Membrane</keyword>
<evidence type="ECO:0000313" key="3">
    <source>
        <dbReference type="Proteomes" id="UP001327027"/>
    </source>
</evidence>
<evidence type="ECO:0000256" key="1">
    <source>
        <dbReference type="SAM" id="Phobius"/>
    </source>
</evidence>
<keyword evidence="3" id="KW-1185">Reference proteome</keyword>
<sequence length="201" mass="21918">MGTTTLTKKETKQKAKELASKSASAAKKGINKTGDFVAKNPKTALYVVGGVVVGYLAYVLIKTLRTGADVAQNILNPDIDNSIDVGDLDTSGSRIGIQQAKIYAQQLLDAMNHGAPFWGTDEETILQVFKKITPEDFKIVYNAFGKKDYNGYNSPPTGILANLDSYQPRDLVYWLNAELSPSDGEVYRVVKQTLNDAGFAF</sequence>
<proteinExistence type="predicted"/>
<dbReference type="EMBL" id="JAYKLX010000005">
    <property type="protein sequence ID" value="MEB3346314.1"/>
    <property type="molecule type" value="Genomic_DNA"/>
</dbReference>
<name>A0ABU5ZWQ6_9FLAO</name>
<dbReference type="RefSeq" id="WP_324180338.1">
    <property type="nucleotide sequence ID" value="NZ_BAABAW010000024.1"/>
</dbReference>